<evidence type="ECO:0000313" key="3">
    <source>
        <dbReference type="EMBL" id="KUK16645.1"/>
    </source>
</evidence>
<dbReference type="RefSeq" id="WP_225807003.1">
    <property type="nucleotide sequence ID" value="NZ_LGFD01000088.1"/>
</dbReference>
<feature type="domain" description="DUF447" evidence="1">
    <location>
        <begin position="10"/>
        <end position="120"/>
    </location>
</feature>
<gene>
    <name evidence="3" type="ORF">XD54_2065</name>
</gene>
<dbReference type="Gene3D" id="2.30.110.10">
    <property type="entry name" value="Electron Transport, Fmn-binding Protein, Chain A"/>
    <property type="match status" value="1"/>
</dbReference>
<dbReference type="AlphaFoldDB" id="A0A117L127"/>
<evidence type="ECO:0000313" key="4">
    <source>
        <dbReference type="Proteomes" id="UP000053911"/>
    </source>
</evidence>
<comment type="caution">
    <text evidence="3">The sequence shown here is derived from an EMBL/GenBank/DDBJ whole genome shotgun (WGS) entry which is preliminary data.</text>
</comment>
<evidence type="ECO:0000259" key="2">
    <source>
        <dbReference type="Pfam" id="PF20766"/>
    </source>
</evidence>
<dbReference type="Proteomes" id="UP000053911">
    <property type="component" value="Unassembled WGS sequence"/>
</dbReference>
<dbReference type="Pfam" id="PF20766">
    <property type="entry name" value="DUF447_C"/>
    <property type="match status" value="1"/>
</dbReference>
<dbReference type="EMBL" id="LGFD01000088">
    <property type="protein sequence ID" value="KUK16645.1"/>
    <property type="molecule type" value="Genomic_DNA"/>
</dbReference>
<dbReference type="InterPro" id="IPR049288">
    <property type="entry name" value="DUF447_C"/>
</dbReference>
<evidence type="ECO:0000259" key="1">
    <source>
        <dbReference type="Pfam" id="PF04289"/>
    </source>
</evidence>
<accession>A0A117L127</accession>
<reference evidence="4" key="1">
    <citation type="journal article" date="2015" name="MBio">
        <title>Genome-Resolved Metagenomic Analysis Reveals Roles for Candidate Phyla and Other Microbial Community Members in Biogeochemical Transformations in Oil Reservoirs.</title>
        <authorList>
            <person name="Hu P."/>
            <person name="Tom L."/>
            <person name="Singh A."/>
            <person name="Thomas B.C."/>
            <person name="Baker B.J."/>
            <person name="Piceno Y.M."/>
            <person name="Andersen G.L."/>
            <person name="Banfield J.F."/>
        </authorList>
    </citation>
    <scope>NUCLEOTIDE SEQUENCE [LARGE SCALE GENOMIC DNA]</scope>
</reference>
<dbReference type="InterPro" id="IPR016733">
    <property type="entry name" value="UCP018747"/>
</dbReference>
<dbReference type="Gene3D" id="1.20.58.290">
    <property type="entry name" value="Hypothetical membrane protein ta0354_69_121"/>
    <property type="match status" value="1"/>
</dbReference>
<dbReference type="Pfam" id="PF04289">
    <property type="entry name" value="DUF447_N"/>
    <property type="match status" value="1"/>
</dbReference>
<dbReference type="InterPro" id="IPR007386">
    <property type="entry name" value="DUF447_N"/>
</dbReference>
<proteinExistence type="predicted"/>
<dbReference type="SUPFAM" id="SSF50475">
    <property type="entry name" value="FMN-binding split barrel"/>
    <property type="match status" value="1"/>
</dbReference>
<dbReference type="PIRSF" id="PIRSF018747">
    <property type="entry name" value="UCP018747"/>
    <property type="match status" value="1"/>
</dbReference>
<feature type="domain" description="DUF447" evidence="2">
    <location>
        <begin position="133"/>
        <end position="188"/>
    </location>
</feature>
<dbReference type="InterPro" id="IPR012349">
    <property type="entry name" value="Split_barrel_FMN-bd"/>
</dbReference>
<organism evidence="3 4">
    <name type="scientific">Thermococcus sibiricus</name>
    <dbReference type="NCBI Taxonomy" id="172049"/>
    <lineage>
        <taxon>Archaea</taxon>
        <taxon>Methanobacteriati</taxon>
        <taxon>Methanobacteriota</taxon>
        <taxon>Thermococci</taxon>
        <taxon>Thermococcales</taxon>
        <taxon>Thermococcaceae</taxon>
        <taxon>Thermococcus</taxon>
    </lineage>
</organism>
<protein>
    <recommendedName>
        <fullName evidence="5">DUF447 family protein</fullName>
    </recommendedName>
</protein>
<dbReference type="PATRIC" id="fig|172049.5.peg.595"/>
<sequence length="200" mass="22922">MEILKEGQIYEVLLVTKSNITPVGVTRKNKRLNFKLFEGKSARDIKEYPYGAIHITWDVELLVKTALNLPVEVEFEDAKSVPIRKIKGLPSIEGRIKFSEKEIEDKLGKARILECSLIPTYDDLHPVLVPPPSRVDFYLLEMAIHLTRLYVTTRSLNVGESQKLYSKIWESYRLYKKLGGNSELAEKIMGFATAALRWNP</sequence>
<name>A0A117L127_9EURY</name>
<evidence type="ECO:0008006" key="5">
    <source>
        <dbReference type="Google" id="ProtNLM"/>
    </source>
</evidence>